<keyword evidence="1" id="KW-1133">Transmembrane helix</keyword>
<reference evidence="3" key="1">
    <citation type="submission" date="2021-06" db="EMBL/GenBank/DDBJ databases">
        <title>Collection of gut derived symbiotic bacterial strains cultured from healthy donors.</title>
        <authorList>
            <person name="Lin H."/>
            <person name="Littmann E."/>
            <person name="Pamer E.G."/>
        </authorList>
    </citation>
    <scope>NUCLEOTIDE SEQUENCE</scope>
    <source>
        <strain evidence="3">MSK.21.74</strain>
    </source>
</reference>
<evidence type="ECO:0000313" key="3">
    <source>
        <dbReference type="EMBL" id="MBV3388660.1"/>
    </source>
</evidence>
<dbReference type="Proteomes" id="UP001196765">
    <property type="component" value="Unassembled WGS sequence"/>
</dbReference>
<dbReference type="PANTHER" id="PTHR36836">
    <property type="entry name" value="COLANIC ACID BIOSYNTHESIS PROTEIN WCAK"/>
    <property type="match status" value="1"/>
</dbReference>
<evidence type="ECO:0000259" key="2">
    <source>
        <dbReference type="Pfam" id="PF04230"/>
    </source>
</evidence>
<dbReference type="InterPro" id="IPR007345">
    <property type="entry name" value="Polysacch_pyruvyl_Trfase"/>
</dbReference>
<keyword evidence="3" id="KW-0808">Transferase</keyword>
<proteinExistence type="predicted"/>
<dbReference type="RefSeq" id="WP_217745222.1">
    <property type="nucleotide sequence ID" value="NZ_JAHOEI010000064.1"/>
</dbReference>
<name>A0AAW4N8V6_9BACT</name>
<keyword evidence="1" id="KW-0812">Transmembrane</keyword>
<dbReference type="Pfam" id="PF04230">
    <property type="entry name" value="PS_pyruv_trans"/>
    <property type="match status" value="1"/>
</dbReference>
<gene>
    <name evidence="3" type="ORF">KSW82_13035</name>
</gene>
<accession>A0AAW4N8V6</accession>
<feature type="domain" description="Polysaccharide pyruvyl transferase" evidence="2">
    <location>
        <begin position="107"/>
        <end position="335"/>
    </location>
</feature>
<dbReference type="EMBL" id="JAHOEI010000064">
    <property type="protein sequence ID" value="MBV3388660.1"/>
    <property type="molecule type" value="Genomic_DNA"/>
</dbReference>
<feature type="transmembrane region" description="Helical" evidence="1">
    <location>
        <begin position="77"/>
        <end position="95"/>
    </location>
</feature>
<sequence>MKKYILISDFHLNENNRGTAALGYGAVSFLRQKGFLRDGQMIATLNVYLNPFKSKSRTVVEEVVIQGNRIQILHYKVNLITLKMFMIFGILLPFSKFHKFLKDIQWVASINGGDGFSDIYGNEMFLSRLLCVNLAMKGNIKHIILPQTLGPFEDSLMKNIAIKILKYSSFVFVRDRKFTKELDSFGIGYEVTKDLSAYMSPEPVDTKINPGSVGINISGLAYSNNYMALKGQFYNYPSLINQLIETFQQMGKSIYLIPHSYNFNEPEFNNDDLIACVETYKSLKNKDRVYVVNKDLRSPQIKYIISKMSFFIGTRMHANFAAIYTNVPVFGLAYSFKYAGAFEANGLSAKQTYMINNISEDDIPKVIDEIVLFYNKVKSK</sequence>
<keyword evidence="1" id="KW-0472">Membrane</keyword>
<evidence type="ECO:0000256" key="1">
    <source>
        <dbReference type="SAM" id="Phobius"/>
    </source>
</evidence>
<dbReference type="GO" id="GO:0016740">
    <property type="term" value="F:transferase activity"/>
    <property type="evidence" value="ECO:0007669"/>
    <property type="project" value="UniProtKB-KW"/>
</dbReference>
<protein>
    <submittedName>
        <fullName evidence="3">Polysaccharide pyruvyl transferase family protein</fullName>
    </submittedName>
</protein>
<dbReference type="AlphaFoldDB" id="A0AAW4N8V6"/>
<organism evidence="3 4">
    <name type="scientific">Segatella copri</name>
    <dbReference type="NCBI Taxonomy" id="165179"/>
    <lineage>
        <taxon>Bacteria</taxon>
        <taxon>Pseudomonadati</taxon>
        <taxon>Bacteroidota</taxon>
        <taxon>Bacteroidia</taxon>
        <taxon>Bacteroidales</taxon>
        <taxon>Prevotellaceae</taxon>
        <taxon>Segatella</taxon>
    </lineage>
</organism>
<dbReference type="PANTHER" id="PTHR36836:SF1">
    <property type="entry name" value="COLANIC ACID BIOSYNTHESIS PROTEIN WCAK"/>
    <property type="match status" value="1"/>
</dbReference>
<evidence type="ECO:0000313" key="4">
    <source>
        <dbReference type="Proteomes" id="UP001196765"/>
    </source>
</evidence>
<comment type="caution">
    <text evidence="3">The sequence shown here is derived from an EMBL/GenBank/DDBJ whole genome shotgun (WGS) entry which is preliminary data.</text>
</comment>